<evidence type="ECO:0008006" key="3">
    <source>
        <dbReference type="Google" id="ProtNLM"/>
    </source>
</evidence>
<organism evidence="1 2">
    <name type="scientific">Cercospora kikuchii</name>
    <dbReference type="NCBI Taxonomy" id="84275"/>
    <lineage>
        <taxon>Eukaryota</taxon>
        <taxon>Fungi</taxon>
        <taxon>Dikarya</taxon>
        <taxon>Ascomycota</taxon>
        <taxon>Pezizomycotina</taxon>
        <taxon>Dothideomycetes</taxon>
        <taxon>Dothideomycetidae</taxon>
        <taxon>Mycosphaerellales</taxon>
        <taxon>Mycosphaerellaceae</taxon>
        <taxon>Cercospora</taxon>
    </lineage>
</organism>
<proteinExistence type="predicted"/>
<keyword evidence="2" id="KW-1185">Reference proteome</keyword>
<evidence type="ECO:0000313" key="2">
    <source>
        <dbReference type="Proteomes" id="UP000825890"/>
    </source>
</evidence>
<sequence length="143" mass="15149">MVNSHAILKALAGTYALINTTTLYNGVPGKDTEFGANPAGQLIYTESGYVSVVITDAANTTLSFAGPLYIDTDVPSNKIAGQLFYGPIVASDYPGLIGSKEHTKYDVVVSDGRIGFPHGTRILSTQSLGHNGTEELAVWRSID</sequence>
<dbReference type="RefSeq" id="XP_044659199.1">
    <property type="nucleotide sequence ID" value="XM_044803264.1"/>
</dbReference>
<dbReference type="AlphaFoldDB" id="A0A9P3CK68"/>
<comment type="caution">
    <text evidence="1">The sequence shown here is derived from an EMBL/GenBank/DDBJ whole genome shotgun (WGS) entry which is preliminary data.</text>
</comment>
<dbReference type="OrthoDB" id="3904217at2759"/>
<protein>
    <recommendedName>
        <fullName evidence="3">Lipocalin-like domain-containing protein</fullName>
    </recommendedName>
</protein>
<reference evidence="1 2" key="1">
    <citation type="submission" date="2021-01" db="EMBL/GenBank/DDBJ databases">
        <title>Cercospora kikuchii MAFF 305040 whole genome shotgun sequence.</title>
        <authorList>
            <person name="Kashiwa T."/>
            <person name="Suzuki T."/>
        </authorList>
    </citation>
    <scope>NUCLEOTIDE SEQUENCE [LARGE SCALE GENOMIC DNA]</scope>
    <source>
        <strain evidence="1 2">MAFF 305040</strain>
    </source>
</reference>
<name>A0A9P3CK68_9PEZI</name>
<dbReference type="Proteomes" id="UP000825890">
    <property type="component" value="Unassembled WGS sequence"/>
</dbReference>
<gene>
    <name evidence="1" type="ORF">CKM354_000790300</name>
</gene>
<dbReference type="EMBL" id="BOLY01000005">
    <property type="protein sequence ID" value="GIZ44712.1"/>
    <property type="molecule type" value="Genomic_DNA"/>
</dbReference>
<evidence type="ECO:0000313" key="1">
    <source>
        <dbReference type="EMBL" id="GIZ44712.1"/>
    </source>
</evidence>
<accession>A0A9P3CK68</accession>
<dbReference type="GeneID" id="68293478"/>